<dbReference type="InterPro" id="IPR034660">
    <property type="entry name" value="DinB/YfiT-like"/>
</dbReference>
<gene>
    <name evidence="1" type="ORF">UFOPK3376_01525</name>
</gene>
<dbReference type="AlphaFoldDB" id="A0A6J7ECM0"/>
<name>A0A6J7ECM0_9ZZZZ</name>
<reference evidence="1" key="1">
    <citation type="submission" date="2020-05" db="EMBL/GenBank/DDBJ databases">
        <authorList>
            <person name="Chiriac C."/>
            <person name="Salcher M."/>
            <person name="Ghai R."/>
            <person name="Kavagutti S V."/>
        </authorList>
    </citation>
    <scope>NUCLEOTIDE SEQUENCE</scope>
</reference>
<dbReference type="EMBL" id="CAFBLP010000035">
    <property type="protein sequence ID" value="CAB4880957.1"/>
    <property type="molecule type" value="Genomic_DNA"/>
</dbReference>
<accession>A0A6J7ECM0</accession>
<dbReference type="Gene3D" id="1.20.120.450">
    <property type="entry name" value="dinb family like domain"/>
    <property type="match status" value="1"/>
</dbReference>
<protein>
    <submittedName>
        <fullName evidence="1">Unannotated protein</fullName>
    </submittedName>
</protein>
<proteinExistence type="predicted"/>
<evidence type="ECO:0000313" key="1">
    <source>
        <dbReference type="EMBL" id="CAB4880957.1"/>
    </source>
</evidence>
<organism evidence="1">
    <name type="scientific">freshwater metagenome</name>
    <dbReference type="NCBI Taxonomy" id="449393"/>
    <lineage>
        <taxon>unclassified sequences</taxon>
        <taxon>metagenomes</taxon>
        <taxon>ecological metagenomes</taxon>
    </lineage>
</organism>
<sequence length="176" mass="19517">MSRFDTAIVSHVPIERWKQTPPGGGPCIAALLFHMTYHEDLALNTAVRNHAPLLDQHRRALGIDHLARAAGLSETEDRTLTEALDLSALREYVSSTTTATSEWLDHLDMMALDAIPSVSARLEHAAGLPAAGLEWLHAMWTDKPVSWFVQWECVAHRHAHVGEMLGIRARMGLSPF</sequence>